<organism evidence="10 11">
    <name type="scientific">Pseudonocardia oroxyli</name>
    <dbReference type="NCBI Taxonomy" id="366584"/>
    <lineage>
        <taxon>Bacteria</taxon>
        <taxon>Bacillati</taxon>
        <taxon>Actinomycetota</taxon>
        <taxon>Actinomycetes</taxon>
        <taxon>Pseudonocardiales</taxon>
        <taxon>Pseudonocardiaceae</taxon>
        <taxon>Pseudonocardia</taxon>
    </lineage>
</organism>
<evidence type="ECO:0000256" key="4">
    <source>
        <dbReference type="ARBA" id="ARBA00022827"/>
    </source>
</evidence>
<dbReference type="GO" id="GO:0016627">
    <property type="term" value="F:oxidoreductase activity, acting on the CH-CH group of donors"/>
    <property type="evidence" value="ECO:0007669"/>
    <property type="project" value="InterPro"/>
</dbReference>
<evidence type="ECO:0000313" key="11">
    <source>
        <dbReference type="Proteomes" id="UP000198967"/>
    </source>
</evidence>
<dbReference type="InterPro" id="IPR009100">
    <property type="entry name" value="AcylCoA_DH/oxidase_NM_dom_sf"/>
</dbReference>
<evidence type="ECO:0000256" key="6">
    <source>
        <dbReference type="RuleBase" id="RU362125"/>
    </source>
</evidence>
<evidence type="ECO:0000256" key="1">
    <source>
        <dbReference type="ARBA" id="ARBA00001974"/>
    </source>
</evidence>
<dbReference type="Pfam" id="PF02770">
    <property type="entry name" value="Acyl-CoA_dh_M"/>
    <property type="match status" value="1"/>
</dbReference>
<accession>A0A1G8EVW0</accession>
<proteinExistence type="inferred from homology"/>
<evidence type="ECO:0000256" key="5">
    <source>
        <dbReference type="ARBA" id="ARBA00023002"/>
    </source>
</evidence>
<dbReference type="PANTHER" id="PTHR43292:SF4">
    <property type="entry name" value="ACYL-COA DEHYDROGENASE FADE34"/>
    <property type="match status" value="1"/>
</dbReference>
<dbReference type="RefSeq" id="WP_093089911.1">
    <property type="nucleotide sequence ID" value="NZ_FNBE01000046.1"/>
</dbReference>
<sequence length="697" mass="73133">MPLALSADHRELAGVVRTFAADQALRDETRQALEKVPTRPGAVWSHVADLGWAGLHLPEEYGGSGYGLTELAVVLEGLGTVASSGPLLATTVASAVIDRVGTDAQRAALLPRLADGSTAASVEIAGGLLLGGVWAGMHLVADGDDLVIVESGDVEPIAGIDPSLGLTRAIPIPQGERLTGGVVVARTVFRTLAAAEAAGGARACLDAALAYAKVREQFGRTIGSFQAVKHHLAGMLVVAEQAVATAWDAARVTTGGQEAEMAAAVAAAVALGAYEHNARMSIQVHGGIGFTWEHDAHLFLRRAAALSALAGSPDAAADEVVALAADGVRRSTAVELPPEAEPLRVEARAFVQRLRAADPADHRELLVESGYLVPHWPTPWGRAASPLEQLVIEQEFADVDVPDMGVGGWVQLTLVQTASEEQIARWLPPSLRGELVWCQLFSEPNAGSDAAAVQTRGIKVEGGWRVSGQKVWTSGAHLCNRGLATIRTDPEAPKHKGITAVVVDLTVPGITVRPLRQITGDAHFNEVFLDDVFIPDQDVIGKPGAGWEVARATLGNERVSIGSGSGTRRDRASALSLANLLDTFAPHDRGLAREVGRLIAEQESVRLLNARTVERALMGAAPSAEGTVTKLLLAQQMQAVSELALRILGPAAAGDANLETMHDYLTSRAITIAGGTSEVTRNVIAERILGLPREVVK</sequence>
<evidence type="ECO:0000259" key="9">
    <source>
        <dbReference type="Pfam" id="PF02771"/>
    </source>
</evidence>
<comment type="similarity">
    <text evidence="2 6">Belongs to the acyl-CoA dehydrogenase family.</text>
</comment>
<dbReference type="InterPro" id="IPR036250">
    <property type="entry name" value="AcylCo_DH-like_C"/>
</dbReference>
<keyword evidence="11" id="KW-1185">Reference proteome</keyword>
<feature type="domain" description="Acyl-CoA dehydrogenase/oxidase N-terminal" evidence="9">
    <location>
        <begin position="7"/>
        <end position="116"/>
    </location>
</feature>
<dbReference type="InterPro" id="IPR013786">
    <property type="entry name" value="AcylCoA_DH/ox_N"/>
</dbReference>
<protein>
    <submittedName>
        <fullName evidence="10">Acyl-CoA dehydrogenase</fullName>
    </submittedName>
</protein>
<gene>
    <name evidence="10" type="ORF">SAMN05216377_1461</name>
</gene>
<dbReference type="Pfam" id="PF00441">
    <property type="entry name" value="Acyl-CoA_dh_1"/>
    <property type="match status" value="2"/>
</dbReference>
<evidence type="ECO:0000259" key="7">
    <source>
        <dbReference type="Pfam" id="PF00441"/>
    </source>
</evidence>
<feature type="domain" description="Acyl-CoA dehydrogenase/oxidase C-terminal" evidence="7">
    <location>
        <begin position="188"/>
        <end position="313"/>
    </location>
</feature>
<dbReference type="InterPro" id="IPR006091">
    <property type="entry name" value="Acyl-CoA_Oxase/DH_mid-dom"/>
</dbReference>
<dbReference type="GO" id="GO:0050660">
    <property type="term" value="F:flavin adenine dinucleotide binding"/>
    <property type="evidence" value="ECO:0007669"/>
    <property type="project" value="InterPro"/>
</dbReference>
<dbReference type="InterPro" id="IPR046373">
    <property type="entry name" value="Acyl-CoA_Oxase/DH_mid-dom_sf"/>
</dbReference>
<dbReference type="Gene3D" id="1.20.140.10">
    <property type="entry name" value="Butyryl-CoA Dehydrogenase, subunit A, domain 3"/>
    <property type="match status" value="2"/>
</dbReference>
<dbReference type="InterPro" id="IPR009075">
    <property type="entry name" value="AcylCo_DH/oxidase_C"/>
</dbReference>
<dbReference type="SUPFAM" id="SSF47203">
    <property type="entry name" value="Acyl-CoA dehydrogenase C-terminal domain-like"/>
    <property type="match status" value="2"/>
</dbReference>
<comment type="cofactor">
    <cofactor evidence="1 6">
        <name>FAD</name>
        <dbReference type="ChEBI" id="CHEBI:57692"/>
    </cofactor>
</comment>
<dbReference type="Gene3D" id="2.40.110.10">
    <property type="entry name" value="Butyryl-CoA Dehydrogenase, subunit A, domain 2"/>
    <property type="match status" value="1"/>
</dbReference>
<feature type="domain" description="Acyl-CoA dehydrogenase/oxidase N-terminal" evidence="9">
    <location>
        <begin position="328"/>
        <end position="434"/>
    </location>
</feature>
<dbReference type="Pfam" id="PF02771">
    <property type="entry name" value="Acyl-CoA_dh_N"/>
    <property type="match status" value="2"/>
</dbReference>
<evidence type="ECO:0000259" key="8">
    <source>
        <dbReference type="Pfam" id="PF02770"/>
    </source>
</evidence>
<feature type="domain" description="Acyl-CoA oxidase/dehydrogenase middle" evidence="8">
    <location>
        <begin position="438"/>
        <end position="532"/>
    </location>
</feature>
<dbReference type="PANTHER" id="PTHR43292">
    <property type="entry name" value="ACYL-COA DEHYDROGENASE"/>
    <property type="match status" value="1"/>
</dbReference>
<keyword evidence="4 6" id="KW-0274">FAD</keyword>
<keyword evidence="5 6" id="KW-0560">Oxidoreductase</keyword>
<dbReference type="STRING" id="366584.SAMN05216377_1461"/>
<dbReference type="EMBL" id="FNBE01000046">
    <property type="protein sequence ID" value="SDH73980.1"/>
    <property type="molecule type" value="Genomic_DNA"/>
</dbReference>
<dbReference type="Proteomes" id="UP000198967">
    <property type="component" value="Unassembled WGS sequence"/>
</dbReference>
<dbReference type="AlphaFoldDB" id="A0A1G8EVW0"/>
<evidence type="ECO:0000313" key="10">
    <source>
        <dbReference type="EMBL" id="SDH73980.1"/>
    </source>
</evidence>
<evidence type="ECO:0000256" key="3">
    <source>
        <dbReference type="ARBA" id="ARBA00022630"/>
    </source>
</evidence>
<evidence type="ECO:0000256" key="2">
    <source>
        <dbReference type="ARBA" id="ARBA00009347"/>
    </source>
</evidence>
<dbReference type="Gene3D" id="1.10.540.10">
    <property type="entry name" value="Acyl-CoA dehydrogenase/oxidase, N-terminal domain"/>
    <property type="match status" value="2"/>
</dbReference>
<dbReference type="InterPro" id="IPR052161">
    <property type="entry name" value="Mycobact_Acyl-CoA_DH"/>
</dbReference>
<dbReference type="OrthoDB" id="3964153at2"/>
<keyword evidence="3 6" id="KW-0285">Flavoprotein</keyword>
<reference evidence="10 11" key="1">
    <citation type="submission" date="2016-10" db="EMBL/GenBank/DDBJ databases">
        <authorList>
            <person name="de Groot N.N."/>
        </authorList>
    </citation>
    <scope>NUCLEOTIDE SEQUENCE [LARGE SCALE GENOMIC DNA]</scope>
    <source>
        <strain evidence="10 11">CGMCC 4.3143</strain>
    </source>
</reference>
<feature type="domain" description="Acyl-CoA dehydrogenase/oxidase C-terminal" evidence="7">
    <location>
        <begin position="544"/>
        <end position="689"/>
    </location>
</feature>
<dbReference type="InterPro" id="IPR037069">
    <property type="entry name" value="AcylCoA_DH/ox_N_sf"/>
</dbReference>
<name>A0A1G8EVW0_PSEOR</name>
<dbReference type="SUPFAM" id="SSF56645">
    <property type="entry name" value="Acyl-CoA dehydrogenase NM domain-like"/>
    <property type="match status" value="2"/>
</dbReference>
<dbReference type="GO" id="GO:0005886">
    <property type="term" value="C:plasma membrane"/>
    <property type="evidence" value="ECO:0007669"/>
    <property type="project" value="TreeGrafter"/>
</dbReference>
<dbReference type="FunFam" id="2.40.110.10:FF:000011">
    <property type="entry name" value="Acyl-CoA dehydrogenase FadE34"/>
    <property type="match status" value="1"/>
</dbReference>